<dbReference type="AlphaFoldDB" id="A0A1F7IYZ5"/>
<gene>
    <name evidence="4" type="ORF">A3A93_03885</name>
</gene>
<dbReference type="Pfam" id="PF02397">
    <property type="entry name" value="Bac_transf"/>
    <property type="match status" value="1"/>
</dbReference>
<feature type="transmembrane region" description="Helical" evidence="2">
    <location>
        <begin position="12"/>
        <end position="32"/>
    </location>
</feature>
<feature type="transmembrane region" description="Helical" evidence="2">
    <location>
        <begin position="257"/>
        <end position="274"/>
    </location>
</feature>
<keyword evidence="2" id="KW-0472">Membrane</keyword>
<feature type="domain" description="Bacterial sugar transferase" evidence="3">
    <location>
        <begin position="9"/>
        <end position="193"/>
    </location>
</feature>
<feature type="transmembrane region" description="Helical" evidence="2">
    <location>
        <begin position="469"/>
        <end position="489"/>
    </location>
</feature>
<comment type="similarity">
    <text evidence="1">Belongs to the bacterial sugar transferase family.</text>
</comment>
<feature type="transmembrane region" description="Helical" evidence="2">
    <location>
        <begin position="546"/>
        <end position="568"/>
    </location>
</feature>
<feature type="transmembrane region" description="Helical" evidence="2">
    <location>
        <begin position="577"/>
        <end position="596"/>
    </location>
</feature>
<dbReference type="STRING" id="1802061.A3A93_03885"/>
<evidence type="ECO:0000256" key="2">
    <source>
        <dbReference type="SAM" id="Phobius"/>
    </source>
</evidence>
<evidence type="ECO:0000259" key="3">
    <source>
        <dbReference type="Pfam" id="PF02397"/>
    </source>
</evidence>
<protein>
    <recommendedName>
        <fullName evidence="3">Bacterial sugar transferase domain-containing protein</fullName>
    </recommendedName>
</protein>
<proteinExistence type="inferred from homology"/>
<feature type="transmembrane region" description="Helical" evidence="2">
    <location>
        <begin position="199"/>
        <end position="216"/>
    </location>
</feature>
<organism evidence="4 5">
    <name type="scientific">Candidatus Roizmanbacteria bacterium RIFCSPLOWO2_01_FULL_38_12</name>
    <dbReference type="NCBI Taxonomy" id="1802061"/>
    <lineage>
        <taxon>Bacteria</taxon>
        <taxon>Candidatus Roizmaniibacteriota</taxon>
    </lineage>
</organism>
<keyword evidence="2" id="KW-1133">Transmembrane helix</keyword>
<feature type="transmembrane region" description="Helical" evidence="2">
    <location>
        <begin position="415"/>
        <end position="448"/>
    </location>
</feature>
<comment type="caution">
    <text evidence="4">The sequence shown here is derived from an EMBL/GenBank/DDBJ whole genome shotgun (WGS) entry which is preliminary data.</text>
</comment>
<dbReference type="PANTHER" id="PTHR30576">
    <property type="entry name" value="COLANIC BIOSYNTHESIS UDP-GLUCOSE LIPID CARRIER TRANSFERASE"/>
    <property type="match status" value="1"/>
</dbReference>
<sequence>MAYSFLHMIQRLLALVLLILNVPLLAVIFIFIKLTSKGPFLFKQSRVGKNKKPFTLYKIRTMVTDAEILKNKYRDRNQADGPVFKIFDDPRYTKIGKLLSHSGLDELPQLINIIKGEMAFVGPRPLPLNEARRIPKKYNDRFKILPGITSSWVVNGSHNLTFKEWMELDLKYIKNHNLLVDLNIAVKTLLIIMRGVSKYLLNFTLIIAFVFMYLNASQTFSYFYDEYEWVGRSYFFDLAINRDFDNKLFESVFSYDQPMLVYYIYGAVLYPGYIKEKKFKPNLTFEKYLHTYDLYQDISMKTLSLRRLGYNFDEINSIKKDSACDRLLCKSTILIDKARLINVFILAVATFIVFNLFQILLNNKILSIIGTLFWGTNFVIMRWSLQAQAEAIFLFLFNLGILFIFLIFYKNKKRPIYFLAFGLISALCFSTKIHGFLLVVFFTVIYVFDLYDKAGKKKLPKNILPELKQFLLVMFVFSITTLVLNPYLWKNPVQRLGNLYSYRYNRALTHQTYYPASALQDAPSRLNAAMQHLFLEKNDGDYSRNYHFGSIPAVIRVILFIIGLIFAIKASLKEKRVIYFFIITFISMIFIAFYLMLDWDRYYNILIFPLVVFFLYGIKGIYKLIVKLITPLQNR</sequence>
<dbReference type="GO" id="GO:0016780">
    <property type="term" value="F:phosphotransferase activity, for other substituted phosphate groups"/>
    <property type="evidence" value="ECO:0007669"/>
    <property type="project" value="TreeGrafter"/>
</dbReference>
<feature type="transmembrane region" description="Helical" evidence="2">
    <location>
        <begin position="392"/>
        <end position="409"/>
    </location>
</feature>
<name>A0A1F7IYZ5_9BACT</name>
<accession>A0A1F7IYZ5</accession>
<evidence type="ECO:0000256" key="1">
    <source>
        <dbReference type="ARBA" id="ARBA00006464"/>
    </source>
</evidence>
<feature type="transmembrane region" description="Helical" evidence="2">
    <location>
        <begin position="340"/>
        <end position="359"/>
    </location>
</feature>
<dbReference type="Proteomes" id="UP000177141">
    <property type="component" value="Unassembled WGS sequence"/>
</dbReference>
<evidence type="ECO:0000313" key="4">
    <source>
        <dbReference type="EMBL" id="OGK48580.1"/>
    </source>
</evidence>
<dbReference type="EMBL" id="MGAL01000013">
    <property type="protein sequence ID" value="OGK48580.1"/>
    <property type="molecule type" value="Genomic_DNA"/>
</dbReference>
<dbReference type="InterPro" id="IPR003362">
    <property type="entry name" value="Bact_transf"/>
</dbReference>
<evidence type="ECO:0000313" key="5">
    <source>
        <dbReference type="Proteomes" id="UP000177141"/>
    </source>
</evidence>
<feature type="transmembrane region" description="Helical" evidence="2">
    <location>
        <begin position="602"/>
        <end position="622"/>
    </location>
</feature>
<reference evidence="4 5" key="1">
    <citation type="journal article" date="2016" name="Nat. Commun.">
        <title>Thousands of microbial genomes shed light on interconnected biogeochemical processes in an aquifer system.</title>
        <authorList>
            <person name="Anantharaman K."/>
            <person name="Brown C.T."/>
            <person name="Hug L.A."/>
            <person name="Sharon I."/>
            <person name="Castelle C.J."/>
            <person name="Probst A.J."/>
            <person name="Thomas B.C."/>
            <person name="Singh A."/>
            <person name="Wilkins M.J."/>
            <person name="Karaoz U."/>
            <person name="Brodie E.L."/>
            <person name="Williams K.H."/>
            <person name="Hubbard S.S."/>
            <person name="Banfield J.F."/>
        </authorList>
    </citation>
    <scope>NUCLEOTIDE SEQUENCE [LARGE SCALE GENOMIC DNA]</scope>
</reference>
<dbReference type="PANTHER" id="PTHR30576:SF10">
    <property type="entry name" value="SLL5057 PROTEIN"/>
    <property type="match status" value="1"/>
</dbReference>
<keyword evidence="2" id="KW-0812">Transmembrane</keyword>